<reference evidence="8 9" key="1">
    <citation type="submission" date="2024-03" db="EMBL/GenBank/DDBJ databases">
        <title>Aureococcus anophagefferens CCMP1851 and Kratosvirus quantuckense: Draft genome of a second virus-susceptible host strain in the model system.</title>
        <authorList>
            <person name="Chase E."/>
            <person name="Truchon A.R."/>
            <person name="Schepens W."/>
            <person name="Wilhelm S.W."/>
        </authorList>
    </citation>
    <scope>NUCLEOTIDE SEQUENCE [LARGE SCALE GENOMIC DNA]</scope>
    <source>
        <strain evidence="8 9">CCMP1851</strain>
    </source>
</reference>
<comment type="caution">
    <text evidence="8">The sequence shown here is derived from an EMBL/GenBank/DDBJ whole genome shotgun (WGS) entry which is preliminary data.</text>
</comment>
<evidence type="ECO:0000256" key="4">
    <source>
        <dbReference type="ARBA" id="ARBA00022840"/>
    </source>
</evidence>
<gene>
    <name evidence="8" type="ORF">SO694_00036311</name>
</gene>
<feature type="compositionally biased region" description="Acidic residues" evidence="6">
    <location>
        <begin position="1"/>
        <end position="11"/>
    </location>
</feature>
<dbReference type="CDD" id="cd06606">
    <property type="entry name" value="STKc_MAPKKK"/>
    <property type="match status" value="1"/>
</dbReference>
<dbReference type="PROSITE" id="PS00107">
    <property type="entry name" value="PROTEIN_KINASE_ATP"/>
    <property type="match status" value="1"/>
</dbReference>
<feature type="region of interest" description="Disordered" evidence="6">
    <location>
        <begin position="1"/>
        <end position="87"/>
    </location>
</feature>
<evidence type="ECO:0000256" key="6">
    <source>
        <dbReference type="SAM" id="MobiDB-lite"/>
    </source>
</evidence>
<keyword evidence="1" id="KW-0808">Transferase</keyword>
<keyword evidence="2 5" id="KW-0547">Nucleotide-binding</keyword>
<dbReference type="PROSITE" id="PS50011">
    <property type="entry name" value="PROTEIN_KINASE_DOM"/>
    <property type="match status" value="1"/>
</dbReference>
<dbReference type="InterPro" id="IPR011009">
    <property type="entry name" value="Kinase-like_dom_sf"/>
</dbReference>
<feature type="binding site" evidence="5">
    <location>
        <position position="112"/>
    </location>
    <ligand>
        <name>ATP</name>
        <dbReference type="ChEBI" id="CHEBI:30616"/>
    </ligand>
</feature>
<evidence type="ECO:0000256" key="1">
    <source>
        <dbReference type="ARBA" id="ARBA00022679"/>
    </source>
</evidence>
<dbReference type="SUPFAM" id="SSF56112">
    <property type="entry name" value="Protein kinase-like (PK-like)"/>
    <property type="match status" value="1"/>
</dbReference>
<dbReference type="InterPro" id="IPR000719">
    <property type="entry name" value="Prot_kinase_dom"/>
</dbReference>
<evidence type="ECO:0000256" key="5">
    <source>
        <dbReference type="PROSITE-ProRule" id="PRU10141"/>
    </source>
</evidence>
<dbReference type="Pfam" id="PF00069">
    <property type="entry name" value="Pkinase"/>
    <property type="match status" value="1"/>
</dbReference>
<dbReference type="Proteomes" id="UP001363151">
    <property type="component" value="Unassembled WGS sequence"/>
</dbReference>
<feature type="region of interest" description="Disordered" evidence="6">
    <location>
        <begin position="350"/>
        <end position="486"/>
    </location>
</feature>
<feature type="compositionally biased region" description="Acidic residues" evidence="6">
    <location>
        <begin position="476"/>
        <end position="486"/>
    </location>
</feature>
<organism evidence="8 9">
    <name type="scientific">Aureococcus anophagefferens</name>
    <name type="common">Harmful bloom alga</name>
    <dbReference type="NCBI Taxonomy" id="44056"/>
    <lineage>
        <taxon>Eukaryota</taxon>
        <taxon>Sar</taxon>
        <taxon>Stramenopiles</taxon>
        <taxon>Ochrophyta</taxon>
        <taxon>Pelagophyceae</taxon>
        <taxon>Pelagomonadales</taxon>
        <taxon>Pelagomonadaceae</taxon>
        <taxon>Aureococcus</taxon>
    </lineage>
</organism>
<dbReference type="Gene3D" id="1.10.510.10">
    <property type="entry name" value="Transferase(Phosphotransferase) domain 1"/>
    <property type="match status" value="1"/>
</dbReference>
<feature type="compositionally biased region" description="Acidic residues" evidence="6">
    <location>
        <begin position="433"/>
        <end position="449"/>
    </location>
</feature>
<feature type="compositionally biased region" description="Low complexity" evidence="6">
    <location>
        <begin position="350"/>
        <end position="366"/>
    </location>
</feature>
<feature type="compositionally biased region" description="Low complexity" evidence="6">
    <location>
        <begin position="24"/>
        <end position="61"/>
    </location>
</feature>
<evidence type="ECO:0000256" key="3">
    <source>
        <dbReference type="ARBA" id="ARBA00022777"/>
    </source>
</evidence>
<evidence type="ECO:0000313" key="8">
    <source>
        <dbReference type="EMBL" id="KAK7232940.1"/>
    </source>
</evidence>
<keyword evidence="3 8" id="KW-0418">Kinase</keyword>
<proteinExistence type="predicted"/>
<feature type="domain" description="Protein kinase" evidence="7">
    <location>
        <begin position="83"/>
        <end position="345"/>
    </location>
</feature>
<dbReference type="PANTHER" id="PTHR48016:SF56">
    <property type="entry name" value="MAPKK KINASE"/>
    <property type="match status" value="1"/>
</dbReference>
<accession>A0ABR1FLE3</accession>
<dbReference type="InterPro" id="IPR008271">
    <property type="entry name" value="Ser/Thr_kinase_AS"/>
</dbReference>
<dbReference type="GO" id="GO:0016301">
    <property type="term" value="F:kinase activity"/>
    <property type="evidence" value="ECO:0007669"/>
    <property type="project" value="UniProtKB-KW"/>
</dbReference>
<feature type="compositionally biased region" description="Low complexity" evidence="6">
    <location>
        <begin position="416"/>
        <end position="425"/>
    </location>
</feature>
<dbReference type="PROSITE" id="PS00108">
    <property type="entry name" value="PROTEIN_KINASE_ST"/>
    <property type="match status" value="1"/>
</dbReference>
<name>A0ABR1FLE3_AURAN</name>
<evidence type="ECO:0000259" key="7">
    <source>
        <dbReference type="PROSITE" id="PS50011"/>
    </source>
</evidence>
<evidence type="ECO:0000313" key="9">
    <source>
        <dbReference type="Proteomes" id="UP001363151"/>
    </source>
</evidence>
<keyword evidence="4 5" id="KW-0067">ATP-binding</keyword>
<dbReference type="SMART" id="SM00220">
    <property type="entry name" value="S_TKc"/>
    <property type="match status" value="1"/>
</dbReference>
<dbReference type="InterPro" id="IPR050538">
    <property type="entry name" value="MAP_kinase_kinase_kinase"/>
</dbReference>
<evidence type="ECO:0000256" key="2">
    <source>
        <dbReference type="ARBA" id="ARBA00022741"/>
    </source>
</evidence>
<dbReference type="EMBL" id="JBBJCI010000365">
    <property type="protein sequence ID" value="KAK7232940.1"/>
    <property type="molecule type" value="Genomic_DNA"/>
</dbReference>
<sequence length="525" mass="55332">MASFQEDDDVCEIGTVNATKPSNPYRRGGASPSPSGSEGSPRSSSRSTNPYARSASSPSSTRSEELAAVSQSQAVSPHRAGQYRKGEAIGRGANGTVYQGMCLVTGKLVAIKEVQVPRGDSSFAKLRTEVQLMAKLSHANIVEYLGAELDEGAGLLSIYQEWVPGGSIDSLLAKFGGTFADSITKRYAEETLKGLAYLHEHRIVHRDIKGGNVLVTEGGRAKLADFGTSMMMAGETAGDGGAETLCGTPYFMAPEVMKGDTYGRKSDVWSVGGLLLQMAGGEPPWKCLKFHSIPQLLLHVVSAQGPPPLGSYALSPDVEDLILSCFKYDPAARPTALALLDHAFFRDGSAPAAPAKADSPPKKANPYARSPRDPRVARARTPRASHAKPPPSPVAPARPAKPAAAAAVSQPPPPSAADAEAAAFATLVSSLGDSDDDDDDDDNYDDTFESETPSANDDATVPYGAPPPPTRAETPPPEEESDDDENLMTIEDAHVQGLLSAADYQLRLSRIAVDPTSAFYRAAPP</sequence>
<protein>
    <submittedName>
        <fullName evidence="8">MAP kinase kinase kinase</fullName>
    </submittedName>
</protein>
<feature type="compositionally biased region" description="Basic residues" evidence="6">
    <location>
        <begin position="377"/>
        <end position="386"/>
    </location>
</feature>
<dbReference type="InterPro" id="IPR017441">
    <property type="entry name" value="Protein_kinase_ATP_BS"/>
</dbReference>
<dbReference type="PANTHER" id="PTHR48016">
    <property type="entry name" value="MAP KINASE KINASE KINASE SSK2-RELATED-RELATED"/>
    <property type="match status" value="1"/>
</dbReference>
<keyword evidence="9" id="KW-1185">Reference proteome</keyword>
<feature type="compositionally biased region" description="Low complexity" evidence="6">
    <location>
        <begin position="397"/>
        <end position="409"/>
    </location>
</feature>